<dbReference type="AlphaFoldDB" id="A0A5D3BS68"/>
<dbReference type="Gene3D" id="1.20.1270.60">
    <property type="entry name" value="Arfaptin homology (AH) domain/BAR domain"/>
    <property type="match status" value="1"/>
</dbReference>
<proteinExistence type="predicted"/>
<accession>A0A5D3BS68</accession>
<dbReference type="SUPFAM" id="SSF103657">
    <property type="entry name" value="BAR/IMD domain-like"/>
    <property type="match status" value="1"/>
</dbReference>
<evidence type="ECO:0000313" key="3">
    <source>
        <dbReference type="EMBL" id="TYK01848.1"/>
    </source>
</evidence>
<organism evidence="3 4">
    <name type="scientific">Cucumis melo var. makuwa</name>
    <name type="common">Oriental melon</name>
    <dbReference type="NCBI Taxonomy" id="1194695"/>
    <lineage>
        <taxon>Eukaryota</taxon>
        <taxon>Viridiplantae</taxon>
        <taxon>Streptophyta</taxon>
        <taxon>Embryophyta</taxon>
        <taxon>Tracheophyta</taxon>
        <taxon>Spermatophyta</taxon>
        <taxon>Magnoliopsida</taxon>
        <taxon>eudicotyledons</taxon>
        <taxon>Gunneridae</taxon>
        <taxon>Pentapetalae</taxon>
        <taxon>rosids</taxon>
        <taxon>fabids</taxon>
        <taxon>Cucurbitales</taxon>
        <taxon>Cucurbitaceae</taxon>
        <taxon>Benincaseae</taxon>
        <taxon>Cucumis</taxon>
    </lineage>
</organism>
<evidence type="ECO:0000256" key="1">
    <source>
        <dbReference type="SAM" id="Coils"/>
    </source>
</evidence>
<keyword evidence="1" id="KW-0175">Coiled coil</keyword>
<protein>
    <submittedName>
        <fullName evidence="3">SH3 domain-containing protein 1 isoform X1</fullName>
    </submittedName>
</protein>
<sequence>MEAIRKQASKFREQVAKQQQALMIKLGHFGTEPLLADEAEIQCHQQLHNLYNSTRTAKHFQKNIVRGIEGFISLSTKQMAIVRRLADDCSKYGANNQNSCPPLATAVLNFSTSHSSIEDKREALLGILGDQVCDPLRAQITGAPLEDARHLTHRYDKLRQEVEIQAAEVLRRRAKSRDSSISAESATRLENAEARLSELKSTMMALGREATTAMQSVEAQQQQVTYERLRTMVDAERSYHQHALTNLERLNYELIQLAQSDGSLSTAALVTDTNTVPTIRNGEESDQPSEYKKTTSKKSDARGPLDENKDYIIAKVIHPFDAQADGELSLSIDDYVMLRQVVLNVIKVSSTILKSLFRCGLTDGLRENAKEKQVGFPLHMSRSKKTYRWAIYAKYNPLLDLYLTLNPHKVSMIIAFAIMYHAAASVRL</sequence>
<name>A0A5D3BS68_CUCMM</name>
<feature type="coiled-coil region" evidence="1">
    <location>
        <begin position="148"/>
        <end position="209"/>
    </location>
</feature>
<comment type="caution">
    <text evidence="3">The sequence shown here is derived from an EMBL/GenBank/DDBJ whole genome shotgun (WGS) entry which is preliminary data.</text>
</comment>
<evidence type="ECO:0000313" key="4">
    <source>
        <dbReference type="Proteomes" id="UP000321947"/>
    </source>
</evidence>
<dbReference type="Proteomes" id="UP000321947">
    <property type="component" value="Unassembled WGS sequence"/>
</dbReference>
<dbReference type="EMBL" id="SSTD01015999">
    <property type="protein sequence ID" value="TYK01848.1"/>
    <property type="molecule type" value="Genomic_DNA"/>
</dbReference>
<feature type="region of interest" description="Disordered" evidence="2">
    <location>
        <begin position="275"/>
        <end position="304"/>
    </location>
</feature>
<reference evidence="3 4" key="1">
    <citation type="submission" date="2019-08" db="EMBL/GenBank/DDBJ databases">
        <title>Draft genome sequences of two oriental melons (Cucumis melo L. var makuwa).</title>
        <authorList>
            <person name="Kwon S.-Y."/>
        </authorList>
    </citation>
    <scope>NUCLEOTIDE SEQUENCE [LARGE SCALE GENOMIC DNA]</scope>
    <source>
        <strain evidence="4">cv. Chang Bougi</strain>
        <tissue evidence="3">Leaf</tissue>
    </source>
</reference>
<feature type="compositionally biased region" description="Basic and acidic residues" evidence="2">
    <location>
        <begin position="289"/>
        <end position="304"/>
    </location>
</feature>
<evidence type="ECO:0000256" key="2">
    <source>
        <dbReference type="SAM" id="MobiDB-lite"/>
    </source>
</evidence>
<dbReference type="InterPro" id="IPR027267">
    <property type="entry name" value="AH/BAR_dom_sf"/>
</dbReference>
<gene>
    <name evidence="3" type="ORF">E5676_scaffold113G00970</name>
</gene>